<keyword evidence="2 3" id="KW-0342">GTP-binding</keyword>
<evidence type="ECO:0008006" key="6">
    <source>
        <dbReference type="Google" id="ProtNLM"/>
    </source>
</evidence>
<feature type="non-terminal residue" evidence="4">
    <location>
        <position position="1"/>
    </location>
</feature>
<dbReference type="Pfam" id="PF00025">
    <property type="entry name" value="Arf"/>
    <property type="match status" value="1"/>
</dbReference>
<evidence type="ECO:0000256" key="1">
    <source>
        <dbReference type="ARBA" id="ARBA00022741"/>
    </source>
</evidence>
<protein>
    <recommendedName>
        <fullName evidence="6">ADP-ribosylation factor</fullName>
    </recommendedName>
</protein>
<dbReference type="InterPro" id="IPR027417">
    <property type="entry name" value="P-loop_NTPase"/>
</dbReference>
<reference evidence="4" key="1">
    <citation type="journal article" date="2020" name="Fungal Divers.">
        <title>Resolving the Mortierellaceae phylogeny through synthesis of multi-gene phylogenetics and phylogenomics.</title>
        <authorList>
            <person name="Vandepol N."/>
            <person name="Liber J."/>
            <person name="Desiro A."/>
            <person name="Na H."/>
            <person name="Kennedy M."/>
            <person name="Barry K."/>
            <person name="Grigoriev I.V."/>
            <person name="Miller A.N."/>
            <person name="O'Donnell K."/>
            <person name="Stajich J.E."/>
            <person name="Bonito G."/>
        </authorList>
    </citation>
    <scope>NUCLEOTIDE SEQUENCE</scope>
    <source>
        <strain evidence="4">NVP1</strain>
    </source>
</reference>
<name>A0A9P5SBN6_9FUNG</name>
<dbReference type="AlphaFoldDB" id="A0A9P5SBN6"/>
<dbReference type="EMBL" id="JAAAUY010001636">
    <property type="protein sequence ID" value="KAF9321290.1"/>
    <property type="molecule type" value="Genomic_DNA"/>
</dbReference>
<proteinExistence type="predicted"/>
<sequence length="137" mass="15627">FILEKANYKNVTFCSWDLTPESIQMHHKIDFSHVQCLIFVIDSTDRDAINMSREHLDIMMCYPALSKAHVLVFANKQDLPGARSADDIAKTLMLKGDNDRRCHVQGSSSLSGDGILDGLRWIFLTMKKQEKRAQSQQ</sequence>
<dbReference type="Gene3D" id="3.40.50.300">
    <property type="entry name" value="P-loop containing nucleotide triphosphate hydrolases"/>
    <property type="match status" value="1"/>
</dbReference>
<dbReference type="InterPro" id="IPR006689">
    <property type="entry name" value="Small_GTPase_ARF/SAR"/>
</dbReference>
<accession>A0A9P5SBN6</accession>
<dbReference type="PROSITE" id="PS51417">
    <property type="entry name" value="ARF"/>
    <property type="match status" value="1"/>
</dbReference>
<keyword evidence="5" id="KW-1185">Reference proteome</keyword>
<gene>
    <name evidence="4" type="ORF">BG006_002640</name>
</gene>
<dbReference type="GO" id="GO:0003924">
    <property type="term" value="F:GTPase activity"/>
    <property type="evidence" value="ECO:0007669"/>
    <property type="project" value="InterPro"/>
</dbReference>
<dbReference type="InterPro" id="IPR024156">
    <property type="entry name" value="Small_GTPase_ARF"/>
</dbReference>
<evidence type="ECO:0000256" key="3">
    <source>
        <dbReference type="PIRSR" id="PIRSR606689-1"/>
    </source>
</evidence>
<keyword evidence="1 3" id="KW-0547">Nucleotide-binding</keyword>
<dbReference type="GO" id="GO:0005525">
    <property type="term" value="F:GTP binding"/>
    <property type="evidence" value="ECO:0007669"/>
    <property type="project" value="UniProtKB-KW"/>
</dbReference>
<organism evidence="4 5">
    <name type="scientific">Podila minutissima</name>
    <dbReference type="NCBI Taxonomy" id="64525"/>
    <lineage>
        <taxon>Eukaryota</taxon>
        <taxon>Fungi</taxon>
        <taxon>Fungi incertae sedis</taxon>
        <taxon>Mucoromycota</taxon>
        <taxon>Mortierellomycotina</taxon>
        <taxon>Mortierellomycetes</taxon>
        <taxon>Mortierellales</taxon>
        <taxon>Mortierellaceae</taxon>
        <taxon>Podila</taxon>
    </lineage>
</organism>
<comment type="caution">
    <text evidence="4">The sequence shown here is derived from an EMBL/GenBank/DDBJ whole genome shotgun (WGS) entry which is preliminary data.</text>
</comment>
<feature type="binding site" evidence="3">
    <location>
        <begin position="75"/>
        <end position="78"/>
    </location>
    <ligand>
        <name>GTP</name>
        <dbReference type="ChEBI" id="CHEBI:37565"/>
    </ligand>
</feature>
<dbReference type="PANTHER" id="PTHR11711">
    <property type="entry name" value="ADP RIBOSYLATION FACTOR-RELATED"/>
    <property type="match status" value="1"/>
</dbReference>
<dbReference type="SMART" id="SM00177">
    <property type="entry name" value="ARF"/>
    <property type="match status" value="1"/>
</dbReference>
<evidence type="ECO:0000256" key="2">
    <source>
        <dbReference type="ARBA" id="ARBA00023134"/>
    </source>
</evidence>
<dbReference type="Proteomes" id="UP000696485">
    <property type="component" value="Unassembled WGS sequence"/>
</dbReference>
<dbReference type="SUPFAM" id="SSF52540">
    <property type="entry name" value="P-loop containing nucleoside triphosphate hydrolases"/>
    <property type="match status" value="1"/>
</dbReference>
<evidence type="ECO:0000313" key="5">
    <source>
        <dbReference type="Proteomes" id="UP000696485"/>
    </source>
</evidence>
<evidence type="ECO:0000313" key="4">
    <source>
        <dbReference type="EMBL" id="KAF9321290.1"/>
    </source>
</evidence>